<evidence type="ECO:0000313" key="2">
    <source>
        <dbReference type="Proteomes" id="UP000201252"/>
    </source>
</evidence>
<dbReference type="OrthoDB" id="19525at10239"/>
<protein>
    <recommendedName>
        <fullName evidence="3">Tail tube protein</fullName>
    </recommendedName>
</protein>
<dbReference type="GeneID" id="15011175"/>
<evidence type="ECO:0000313" key="1">
    <source>
        <dbReference type="EMBL" id="AGH31766.1"/>
    </source>
</evidence>
<sequence>MPRIKKISEFKPLITNLAQTSHYQVMFGGLNGPLSSHLNSRGVDTRFITESSGLLCSSASIPGSSLATADINGNFMGLQEKMAHTRIFTEMQLEFYVDSDYRMIKFLEHWMEFITDGSEVNQTEKTYYYRMRFPDEYKCDKTKITKFDRNGAKELEYTFIGLFPKNLTSIPVSYGTSDILKVSASFEYERYIAGKTTSKSVKSGTSNNRGSVKTEPVPIEVIPLEGRQISGVVLPNNNLA</sequence>
<name>M4QPQ8_9CAUD</name>
<reference evidence="1 2" key="1">
    <citation type="submission" date="2010-10" db="EMBL/GenBank/DDBJ databases">
        <title>The Genome Sequence of Synechococcus phage S-SKS1.</title>
        <authorList>
            <consortium name="The Broad Institute Genome Sequencing Platform"/>
            <person name="Henn M.R."/>
            <person name="Clokie M."/>
            <person name="Levin J."/>
            <person name="Malboeuf C."/>
            <person name="Casali M."/>
            <person name="Russ C."/>
            <person name="Lennon N."/>
            <person name="Chapman S.B."/>
            <person name="Erlich R."/>
            <person name="Young S.K."/>
            <person name="Yandava C."/>
            <person name="Zeng Q."/>
            <person name="Alvarado L."/>
            <person name="Anderson S."/>
            <person name="Berlin A."/>
            <person name="Chen Z."/>
            <person name="Freedman E."/>
            <person name="Gellesch M."/>
            <person name="Goldberg J."/>
            <person name="Green L."/>
            <person name="Griggs A."/>
            <person name="Gujja S."/>
            <person name="Heilman E.R."/>
            <person name="Heiman D."/>
            <person name="Hollinger A."/>
            <person name="Howarth C."/>
            <person name="Larson L."/>
            <person name="Mehta T."/>
            <person name="Pearson M."/>
            <person name="Roberts A."/>
            <person name="Ryan E."/>
            <person name="Saif S."/>
            <person name="Shea T."/>
            <person name="Shenoy N."/>
            <person name="Sisk P."/>
            <person name="Stolte C."/>
            <person name="Sykes S."/>
            <person name="White J."/>
            <person name="Haas B."/>
            <person name="Nusbaum C."/>
            <person name="Birren B."/>
        </authorList>
    </citation>
    <scope>NUCLEOTIDE SEQUENCE [LARGE SCALE GENOMIC DNA]</scope>
</reference>
<organism evidence="1 2">
    <name type="scientific">Synechococcus phage S-SKS1</name>
    <dbReference type="NCBI Taxonomy" id="754042"/>
    <lineage>
        <taxon>Viruses</taxon>
        <taxon>Duplodnaviria</taxon>
        <taxon>Heunggongvirae</taxon>
        <taxon>Uroviricota</taxon>
        <taxon>Caudoviricetes</taxon>
        <taxon>Llyrvirus</taxon>
        <taxon>Llyrvirus SSKS1</taxon>
    </lineage>
</organism>
<dbReference type="Pfam" id="PF23849">
    <property type="entry name" value="Phage_TTP_2"/>
    <property type="match status" value="1"/>
</dbReference>
<accession>M4QPQ8</accession>
<proteinExistence type="predicted"/>
<dbReference type="EMBL" id="HQ633071">
    <property type="protein sequence ID" value="AGH31766.1"/>
    <property type="molecule type" value="Genomic_DNA"/>
</dbReference>
<evidence type="ECO:0008006" key="3">
    <source>
        <dbReference type="Google" id="ProtNLM"/>
    </source>
</evidence>
<dbReference type="InterPro" id="IPR057120">
    <property type="entry name" value="Phage_TTP_2"/>
</dbReference>
<gene>
    <name evidence="1" type="ORF">SWZG_00261</name>
</gene>
<keyword evidence="2" id="KW-1185">Reference proteome</keyword>
<dbReference type="KEGG" id="vg:15011175"/>
<dbReference type="Proteomes" id="UP000201252">
    <property type="component" value="Segment"/>
</dbReference>
<dbReference type="RefSeq" id="YP_007674618.1">
    <property type="nucleotide sequence ID" value="NC_020851.1"/>
</dbReference>